<sequence length="112" mass="12483">MSLSGDKIFVTNFFHDKVLTLAREGTVLHTFTDLDLERPRGIHVIAQGQVLVCGYGSNTIIQLDGQGTKKLATIATRRDRFIHPHSVCYNMSTSSIIVGQTHYGNIHVFKVK</sequence>
<comment type="caution">
    <text evidence="1">The sequence shown here is derived from an EMBL/GenBank/DDBJ whole genome shotgun (WGS) entry which is preliminary data.</text>
</comment>
<organism evidence="1 2">
    <name type="scientific">Dreissena polymorpha</name>
    <name type="common">Zebra mussel</name>
    <name type="synonym">Mytilus polymorpha</name>
    <dbReference type="NCBI Taxonomy" id="45954"/>
    <lineage>
        <taxon>Eukaryota</taxon>
        <taxon>Metazoa</taxon>
        <taxon>Spiralia</taxon>
        <taxon>Lophotrochozoa</taxon>
        <taxon>Mollusca</taxon>
        <taxon>Bivalvia</taxon>
        <taxon>Autobranchia</taxon>
        <taxon>Heteroconchia</taxon>
        <taxon>Euheterodonta</taxon>
        <taxon>Imparidentia</taxon>
        <taxon>Neoheterodontei</taxon>
        <taxon>Myida</taxon>
        <taxon>Dreissenoidea</taxon>
        <taxon>Dreissenidae</taxon>
        <taxon>Dreissena</taxon>
    </lineage>
</organism>
<proteinExistence type="predicted"/>
<protein>
    <submittedName>
        <fullName evidence="1">Uncharacterized protein</fullName>
    </submittedName>
</protein>
<reference evidence="1" key="1">
    <citation type="journal article" date="2019" name="bioRxiv">
        <title>The Genome of the Zebra Mussel, Dreissena polymorpha: A Resource for Invasive Species Research.</title>
        <authorList>
            <person name="McCartney M.A."/>
            <person name="Auch B."/>
            <person name="Kono T."/>
            <person name="Mallez S."/>
            <person name="Zhang Y."/>
            <person name="Obille A."/>
            <person name="Becker A."/>
            <person name="Abrahante J.E."/>
            <person name="Garbe J."/>
            <person name="Badalamenti J.P."/>
            <person name="Herman A."/>
            <person name="Mangelson H."/>
            <person name="Liachko I."/>
            <person name="Sullivan S."/>
            <person name="Sone E.D."/>
            <person name="Koren S."/>
            <person name="Silverstein K.A.T."/>
            <person name="Beckman K.B."/>
            <person name="Gohl D.M."/>
        </authorList>
    </citation>
    <scope>NUCLEOTIDE SEQUENCE</scope>
    <source>
        <strain evidence="1">Duluth1</strain>
        <tissue evidence="1">Whole animal</tissue>
    </source>
</reference>
<dbReference type="AlphaFoldDB" id="A0A9D4LYD4"/>
<accession>A0A9D4LYD4</accession>
<dbReference type="Proteomes" id="UP000828390">
    <property type="component" value="Unassembled WGS sequence"/>
</dbReference>
<name>A0A9D4LYD4_DREPO</name>
<reference evidence="1" key="2">
    <citation type="submission" date="2020-11" db="EMBL/GenBank/DDBJ databases">
        <authorList>
            <person name="McCartney M.A."/>
            <person name="Auch B."/>
            <person name="Kono T."/>
            <person name="Mallez S."/>
            <person name="Becker A."/>
            <person name="Gohl D.M."/>
            <person name="Silverstein K.A.T."/>
            <person name="Koren S."/>
            <person name="Bechman K.B."/>
            <person name="Herman A."/>
            <person name="Abrahante J.E."/>
            <person name="Garbe J."/>
        </authorList>
    </citation>
    <scope>NUCLEOTIDE SEQUENCE</scope>
    <source>
        <strain evidence="1">Duluth1</strain>
        <tissue evidence="1">Whole animal</tissue>
    </source>
</reference>
<dbReference type="EMBL" id="JAIWYP010000002">
    <property type="protein sequence ID" value="KAH3866948.1"/>
    <property type="molecule type" value="Genomic_DNA"/>
</dbReference>
<gene>
    <name evidence="1" type="ORF">DPMN_030072</name>
</gene>
<dbReference type="Gene3D" id="2.120.10.30">
    <property type="entry name" value="TolB, C-terminal domain"/>
    <property type="match status" value="1"/>
</dbReference>
<dbReference type="InterPro" id="IPR011042">
    <property type="entry name" value="6-blade_b-propeller_TolB-like"/>
</dbReference>
<keyword evidence="2" id="KW-1185">Reference proteome</keyword>
<dbReference type="SUPFAM" id="SSF101898">
    <property type="entry name" value="NHL repeat"/>
    <property type="match status" value="1"/>
</dbReference>
<evidence type="ECO:0000313" key="1">
    <source>
        <dbReference type="EMBL" id="KAH3866948.1"/>
    </source>
</evidence>
<evidence type="ECO:0000313" key="2">
    <source>
        <dbReference type="Proteomes" id="UP000828390"/>
    </source>
</evidence>